<evidence type="ECO:0000256" key="1">
    <source>
        <dbReference type="SAM" id="MobiDB-lite"/>
    </source>
</evidence>
<keyword evidence="5" id="KW-1185">Reference proteome</keyword>
<dbReference type="EMBL" id="BMAR01000017">
    <property type="protein sequence ID" value="GFR47139.1"/>
    <property type="molecule type" value="Genomic_DNA"/>
</dbReference>
<comment type="caution">
    <text evidence="4">The sequence shown here is derived from an EMBL/GenBank/DDBJ whole genome shotgun (WGS) entry which is preliminary data.</text>
</comment>
<accession>A0AAD3DU52</accession>
<organism evidence="4 5">
    <name type="scientific">Astrephomene gubernaculifera</name>
    <dbReference type="NCBI Taxonomy" id="47775"/>
    <lineage>
        <taxon>Eukaryota</taxon>
        <taxon>Viridiplantae</taxon>
        <taxon>Chlorophyta</taxon>
        <taxon>core chlorophytes</taxon>
        <taxon>Chlorophyceae</taxon>
        <taxon>CS clade</taxon>
        <taxon>Chlamydomonadales</taxon>
        <taxon>Astrephomenaceae</taxon>
        <taxon>Astrephomene</taxon>
    </lineage>
</organism>
<keyword evidence="2" id="KW-1133">Transmembrane helix</keyword>
<keyword evidence="2" id="KW-0472">Membrane</keyword>
<protein>
    <submittedName>
        <fullName evidence="4">Uncharacterized protein</fullName>
    </submittedName>
</protein>
<feature type="transmembrane region" description="Helical" evidence="2">
    <location>
        <begin position="540"/>
        <end position="561"/>
    </location>
</feature>
<feature type="region of interest" description="Disordered" evidence="1">
    <location>
        <begin position="352"/>
        <end position="374"/>
    </location>
</feature>
<feature type="compositionally biased region" description="Low complexity" evidence="1">
    <location>
        <begin position="177"/>
        <end position="186"/>
    </location>
</feature>
<feature type="compositionally biased region" description="Low complexity" evidence="1">
    <location>
        <begin position="396"/>
        <end position="406"/>
    </location>
</feature>
<feature type="compositionally biased region" description="Acidic residues" evidence="1">
    <location>
        <begin position="216"/>
        <end position="228"/>
    </location>
</feature>
<reference evidence="4 5" key="1">
    <citation type="journal article" date="2021" name="Sci. Rep.">
        <title>Genome sequencing of the multicellular alga Astrephomene provides insights into convergent evolution of germ-soma differentiation.</title>
        <authorList>
            <person name="Yamashita S."/>
            <person name="Yamamoto K."/>
            <person name="Matsuzaki R."/>
            <person name="Suzuki S."/>
            <person name="Yamaguchi H."/>
            <person name="Hirooka S."/>
            <person name="Minakuchi Y."/>
            <person name="Miyagishima S."/>
            <person name="Kawachi M."/>
            <person name="Toyoda A."/>
            <person name="Nozaki H."/>
        </authorList>
    </citation>
    <scope>NUCLEOTIDE SEQUENCE [LARGE SCALE GENOMIC DNA]</scope>
    <source>
        <strain evidence="4 5">NIES-4017</strain>
    </source>
</reference>
<sequence length="597" mass="63661">MWSDTSRPSLMARIAKTTNPVVHVLIWFALVCVCTGQPQPFSYPTPSPPGAGVNASDYDYETLVDLLTQSNDDRLPLVNYTRDLLSQNLSVFGQAVRIRNNIFLSHRCQVLYLGNPNWANLKVDVNFVGGNCTGTQRPQAFFAYIDGYNAPSSLSAVTLSSSKAPWAAVVAQHATNTATTNSSSSAGRRSVLSPHAREAGGKEEDIELQQQQKEEVGEEEEQGLEEESVVGGLWSSIKRRLVSVSSLSTGGLSFKSAYDGVRGQALATQELLNRGEKFVPGPEGPLAVPALVSPRTGGSVASHSRYTEGAMLNQLEEGGTSDTNMKSLKDSTNVYWAPEVDCLSVMGLSGGVKRRTSGSSGSSSKPQQSTNSKSSCFVTQTVLYIYNPCAPDPSDDSSTSSGTDNTSGGGHYYDYNDPPSGLSGAPSPPKSPFSSSPPSPASNAANSSSSGGGSSSGVSRRLLDEGTATGDSGNSTEESPSSNGSIFTTEEEVDWALQGALDVQGWLMSWDAPEGYVEVTVKYTPYTKCFRKGVDTLADVSLQVMIFSALVFGWLLLLLLLPTLYRLVLEFPFNIVRHGVRTLLGRHDTLKPLAPGL</sequence>
<feature type="signal peptide" evidence="3">
    <location>
        <begin position="1"/>
        <end position="36"/>
    </location>
</feature>
<gene>
    <name evidence="4" type="ORF">Agub_g8829</name>
</gene>
<dbReference type="Proteomes" id="UP001054857">
    <property type="component" value="Unassembled WGS sequence"/>
</dbReference>
<feature type="compositionally biased region" description="Low complexity" evidence="1">
    <location>
        <begin position="357"/>
        <end position="374"/>
    </location>
</feature>
<evidence type="ECO:0000256" key="2">
    <source>
        <dbReference type="SAM" id="Phobius"/>
    </source>
</evidence>
<evidence type="ECO:0000256" key="3">
    <source>
        <dbReference type="SAM" id="SignalP"/>
    </source>
</evidence>
<feature type="compositionally biased region" description="Polar residues" evidence="1">
    <location>
        <begin position="469"/>
        <end position="485"/>
    </location>
</feature>
<feature type="chain" id="PRO_5041996490" evidence="3">
    <location>
        <begin position="37"/>
        <end position="597"/>
    </location>
</feature>
<feature type="non-terminal residue" evidence="4">
    <location>
        <position position="1"/>
    </location>
</feature>
<dbReference type="AlphaFoldDB" id="A0AAD3DU52"/>
<evidence type="ECO:0000313" key="5">
    <source>
        <dbReference type="Proteomes" id="UP001054857"/>
    </source>
</evidence>
<proteinExistence type="predicted"/>
<keyword evidence="3" id="KW-0732">Signal</keyword>
<feature type="region of interest" description="Disordered" evidence="1">
    <location>
        <begin position="388"/>
        <end position="485"/>
    </location>
</feature>
<feature type="region of interest" description="Disordered" evidence="1">
    <location>
        <begin position="177"/>
        <end position="229"/>
    </location>
</feature>
<name>A0AAD3DU52_9CHLO</name>
<keyword evidence="2" id="KW-0812">Transmembrane</keyword>
<feature type="compositionally biased region" description="Pro residues" evidence="1">
    <location>
        <begin position="426"/>
        <end position="440"/>
    </location>
</feature>
<evidence type="ECO:0000313" key="4">
    <source>
        <dbReference type="EMBL" id="GFR47139.1"/>
    </source>
</evidence>